<evidence type="ECO:0000313" key="2">
    <source>
        <dbReference type="EMBL" id="CCK35889.1"/>
    </source>
</evidence>
<feature type="non-terminal residue" evidence="2">
    <location>
        <position position="1"/>
    </location>
</feature>
<reference evidence="2" key="1">
    <citation type="thesis" date="2012" institute="Instituto Politecnico Nacional">
        <title>Determinacion del Perfil de Expresion de Genes Involucrados en la Patogenesis de Macrophomina phaseolina (Tassi.) Goid.</title>
        <authorList>
            <person name="Rodriguez-Lopez E.S."/>
        </authorList>
    </citation>
    <scope>NUCLEOTIDE SEQUENCE</scope>
    <source>
        <strain evidence="2">HMP05</strain>
    </source>
</reference>
<protein>
    <submittedName>
        <fullName evidence="2">Polygalacturonase 1</fullName>
    </submittedName>
</protein>
<evidence type="ECO:0000256" key="1">
    <source>
        <dbReference type="SAM" id="MobiDB-lite"/>
    </source>
</evidence>
<organism evidence="2">
    <name type="scientific">Macrophomina phaseolina</name>
    <dbReference type="NCBI Taxonomy" id="35725"/>
    <lineage>
        <taxon>Eukaryota</taxon>
        <taxon>Fungi</taxon>
        <taxon>Dikarya</taxon>
        <taxon>Ascomycota</taxon>
        <taxon>Pezizomycotina</taxon>
        <taxon>Dothideomycetes</taxon>
        <taxon>Dothideomycetes incertae sedis</taxon>
        <taxon>Botryosphaeriales</taxon>
        <taxon>Botryosphaeriaceae</taxon>
        <taxon>Macrophomina</taxon>
    </lineage>
</organism>
<feature type="non-terminal residue" evidence="2">
    <location>
        <position position="101"/>
    </location>
</feature>
<dbReference type="AlphaFoldDB" id="A0A077MG15"/>
<sequence>RQLRRQLVRRRRKQRKQVQSQAILPERVVERRHGDRLTIFYAHSFKHSTIKGVNVKHASLHGFSIKRAEDLTLLTSYRQLTLRRWRSRGPRRGPAAPAFPP</sequence>
<name>A0A077MG15_9PEZI</name>
<reference evidence="2" key="2">
    <citation type="submission" date="2012-08" db="EMBL/GenBank/DDBJ databases">
        <authorList>
            <person name="Rodriguez S."/>
        </authorList>
    </citation>
    <scope>NUCLEOTIDE SEQUENCE</scope>
    <source>
        <strain evidence="2">HMP05</strain>
    </source>
</reference>
<accession>A0A077MG15</accession>
<feature type="region of interest" description="Disordered" evidence="1">
    <location>
        <begin position="1"/>
        <end position="21"/>
    </location>
</feature>
<proteinExistence type="predicted"/>
<gene>
    <name evidence="2" type="primary">pgl1</name>
</gene>
<feature type="compositionally biased region" description="Basic residues" evidence="1">
    <location>
        <begin position="1"/>
        <end position="16"/>
    </location>
</feature>
<dbReference type="EMBL" id="HE977568">
    <property type="protein sequence ID" value="CCK35889.1"/>
    <property type="molecule type" value="Genomic_DNA"/>
</dbReference>